<reference evidence="1" key="1">
    <citation type="submission" date="2022-04" db="EMBL/GenBank/DDBJ databases">
        <title>Genome of the entomopathogenic fungus Entomophthora muscae.</title>
        <authorList>
            <person name="Elya C."/>
            <person name="Lovett B.R."/>
            <person name="Lee E."/>
            <person name="Macias A.M."/>
            <person name="Hajek A.E."/>
            <person name="De Bivort B.L."/>
            <person name="Kasson M.T."/>
            <person name="De Fine Licht H.H."/>
            <person name="Stajich J.E."/>
        </authorList>
    </citation>
    <scope>NUCLEOTIDE SEQUENCE</scope>
    <source>
        <strain evidence="1">Berkeley</strain>
    </source>
</reference>
<organism evidence="1 2">
    <name type="scientific">Entomophthora muscae</name>
    <dbReference type="NCBI Taxonomy" id="34485"/>
    <lineage>
        <taxon>Eukaryota</taxon>
        <taxon>Fungi</taxon>
        <taxon>Fungi incertae sedis</taxon>
        <taxon>Zoopagomycota</taxon>
        <taxon>Entomophthoromycotina</taxon>
        <taxon>Entomophthoromycetes</taxon>
        <taxon>Entomophthorales</taxon>
        <taxon>Entomophthoraceae</taxon>
        <taxon>Entomophthora</taxon>
    </lineage>
</organism>
<dbReference type="Proteomes" id="UP001165960">
    <property type="component" value="Unassembled WGS sequence"/>
</dbReference>
<gene>
    <name evidence="1" type="ORF">DSO57_1008686</name>
</gene>
<name>A0ACC2U567_9FUNG</name>
<keyword evidence="2" id="KW-1185">Reference proteome</keyword>
<comment type="caution">
    <text evidence="1">The sequence shown here is derived from an EMBL/GenBank/DDBJ whole genome shotgun (WGS) entry which is preliminary data.</text>
</comment>
<protein>
    <submittedName>
        <fullName evidence="1">Uncharacterized protein</fullName>
    </submittedName>
</protein>
<accession>A0ACC2U567</accession>
<evidence type="ECO:0000313" key="2">
    <source>
        <dbReference type="Proteomes" id="UP001165960"/>
    </source>
</evidence>
<proteinExistence type="predicted"/>
<sequence length="126" mass="14060">MAFLGLFQNSQAFGRNWSRGLRGRQADSEPTKEHCTKKGKNTKDPTFSSGKKKMASKQASKNSFHPPSDGSFPLHHLTPKMSLRSTPRSLKLLVTWLGIHWPSVMNDISILVLKTQELNPSSLKAD</sequence>
<dbReference type="EMBL" id="QTSX02001447">
    <property type="protein sequence ID" value="KAJ9082008.1"/>
    <property type="molecule type" value="Genomic_DNA"/>
</dbReference>
<evidence type="ECO:0000313" key="1">
    <source>
        <dbReference type="EMBL" id="KAJ9082008.1"/>
    </source>
</evidence>